<dbReference type="GO" id="GO:0006529">
    <property type="term" value="P:asparagine biosynthetic process"/>
    <property type="evidence" value="ECO:0007669"/>
    <property type="project" value="InterPro"/>
</dbReference>
<dbReference type="Gene3D" id="3.60.20.10">
    <property type="entry name" value="Glutamine Phosphoribosylpyrophosphate, subunit 1, domain 1"/>
    <property type="match status" value="1"/>
</dbReference>
<dbReference type="GO" id="GO:0005506">
    <property type="term" value="F:iron ion binding"/>
    <property type="evidence" value="ECO:0007669"/>
    <property type="project" value="InterPro"/>
</dbReference>
<dbReference type="InterPro" id="IPR001128">
    <property type="entry name" value="Cyt_P450"/>
</dbReference>
<dbReference type="PRINTS" id="PR00385">
    <property type="entry name" value="P450"/>
</dbReference>
<dbReference type="AlphaFoldDB" id="A0A5M9M6L2"/>
<dbReference type="GO" id="GO:0020037">
    <property type="term" value="F:heme binding"/>
    <property type="evidence" value="ECO:0007669"/>
    <property type="project" value="InterPro"/>
</dbReference>
<dbReference type="SUPFAM" id="SSF56235">
    <property type="entry name" value="N-terminal nucleophile aminohydrolases (Ntn hydrolases)"/>
    <property type="match status" value="1"/>
</dbReference>
<keyword evidence="5" id="KW-0408">Iron</keyword>
<evidence type="ECO:0000313" key="8">
    <source>
        <dbReference type="Proteomes" id="UP000324241"/>
    </source>
</evidence>
<dbReference type="GO" id="GO:0005524">
    <property type="term" value="F:ATP binding"/>
    <property type="evidence" value="ECO:0007669"/>
    <property type="project" value="UniProtKB-KW"/>
</dbReference>
<keyword evidence="3" id="KW-0067">ATP-binding</keyword>
<feature type="domain" description="Glutamine amidotransferase type-2" evidence="6">
    <location>
        <begin position="575"/>
        <end position="795"/>
    </location>
</feature>
<organism evidence="7 8">
    <name type="scientific">Aspergillus tanneri</name>
    <dbReference type="NCBI Taxonomy" id="1220188"/>
    <lineage>
        <taxon>Eukaryota</taxon>
        <taxon>Fungi</taxon>
        <taxon>Dikarya</taxon>
        <taxon>Ascomycota</taxon>
        <taxon>Pezizomycotina</taxon>
        <taxon>Eurotiomycetes</taxon>
        <taxon>Eurotiomycetidae</taxon>
        <taxon>Eurotiales</taxon>
        <taxon>Aspergillaceae</taxon>
        <taxon>Aspergillus</taxon>
        <taxon>Aspergillus subgen. Circumdati</taxon>
    </lineage>
</organism>
<comment type="cofactor">
    <cofactor evidence="5">
        <name>heme</name>
        <dbReference type="ChEBI" id="CHEBI:30413"/>
    </cofactor>
</comment>
<dbReference type="CDD" id="cd01991">
    <property type="entry name" value="Asn_synthase_B_C"/>
    <property type="match status" value="1"/>
</dbReference>
<reference evidence="7 8" key="1">
    <citation type="submission" date="2019-08" db="EMBL/GenBank/DDBJ databases">
        <title>The genome sequence of a newly discovered highly antifungal drug resistant Aspergillus species, Aspergillus tanneri NIH 1004.</title>
        <authorList>
            <person name="Mounaud S."/>
            <person name="Singh I."/>
            <person name="Joardar V."/>
            <person name="Pakala S."/>
            <person name="Pakala S."/>
            <person name="Venepally P."/>
            <person name="Chung J.K."/>
            <person name="Losada L."/>
            <person name="Nierman W.C."/>
        </authorList>
    </citation>
    <scope>NUCLEOTIDE SEQUENCE [LARGE SCALE GENOMIC DNA]</scope>
    <source>
        <strain evidence="7 8">NIH1004</strain>
    </source>
</reference>
<dbReference type="Pfam" id="PF00733">
    <property type="entry name" value="Asn_synthase"/>
    <property type="match status" value="1"/>
</dbReference>
<keyword evidence="4" id="KW-0315">Glutamine amidotransferase</keyword>
<dbReference type="InterPro" id="IPR036396">
    <property type="entry name" value="Cyt_P450_sf"/>
</dbReference>
<dbReference type="InterPro" id="IPR006426">
    <property type="entry name" value="Asn_synth_AEB"/>
</dbReference>
<dbReference type="Proteomes" id="UP000324241">
    <property type="component" value="Unassembled WGS sequence"/>
</dbReference>
<feature type="binding site" description="axial binding residue" evidence="5">
    <location>
        <position position="496"/>
    </location>
    <ligand>
        <name>heme</name>
        <dbReference type="ChEBI" id="CHEBI:30413"/>
    </ligand>
    <ligandPart>
        <name>Fe</name>
        <dbReference type="ChEBI" id="CHEBI:18248"/>
    </ligandPart>
</feature>
<evidence type="ECO:0000313" key="7">
    <source>
        <dbReference type="EMBL" id="KAA8642665.1"/>
    </source>
</evidence>
<gene>
    <name evidence="7" type="ORF">ATNIH1004_011610</name>
</gene>
<dbReference type="GeneID" id="54334311"/>
<evidence type="ECO:0000256" key="4">
    <source>
        <dbReference type="ARBA" id="ARBA00022962"/>
    </source>
</evidence>
<dbReference type="Pfam" id="PF13537">
    <property type="entry name" value="GATase_7"/>
    <property type="match status" value="1"/>
</dbReference>
<sequence length="1279" mass="143091">MYQKFHIGQQTDTYAHTLDVSKFPSIEQLRATLAEIFGFADAKTLWLVDENGNPLSDLQSVATTTDNVEVRATAHESIREPPGPRLIPFVGNRYELYPDVLGNYDRLFSLYGPMIKTVNMGTTIYHTNDPAIARHVLREDHLFTKTTSDPSHPLHYMADQDCLFTCDSASPAFAPSHKFVPPTMSPRAIAHFLPLIQDAAQSIFPAFDHLADANLAINVYQYMFKLAAQIVWRVMLNQDLKHFESPKTPPSFPVRLFGQYLSLMKKSSMRPQWIKYLPFGDTVKLKSVRQQVLDTTEEAMKASVQADGPPLGLSEPTAIQSATCVADFLYRARDKQGKGLPYELVLGNVVVSCGAGFTTSSSLLSWALYSLVRYPGNQQRLFEEISSHRSSNDGRWTYDDIHGMKFLDCFVKEVLRLHSPSFQTARNAKQDAVLPGGYLIPKGSIVIACFPSLHKNPAHWENPQRFDPHRWAQQGLATQMARQGSYTPFAAGARGCVGFNLALTQVKIVLVELVYRYEFDDSSPETVVFAPALLLKSPWPDLADPVGGPDLLRPARPSCMAKPVVTRLNGYAKHAGVTSNGESRPRITTNREGHPLATQLQASLDVIAHRGPDDSGVWINETEKVGLGHCRLSINDLSSAGRQPLHSSDGHVHVVVNGEIYDYDRLRYECETIHHYAFQGDSDSELVLALYQVFGAPGFFAHLRGEFAFVLYDDRPGSRRLIAARDRYGIKPLVYTRLGSSLLIASEAKAFLPFGWSPRWDVCAIADAGWMFDDRTLFRGVRKVLPGHYLETTEDGGVRQVQYWDAEYEDKTKPEIRTMDEMVAGVRERLVDSVRLRLRADVPVGIYLSGGIDSSAIAGIVTDLARKEHAKIGSEHTTGVTCFSVAFPEISGYDESQIAERTAEWLGVKTIKRTITEETLAENFEDAVFHCEHHHFDLNFVAKFALSTLPQEHGVKVVLTGEGADEHFAGYPYFFSEFLREADEALPDSHFSQNSSLRSQMFESAQREMKGIWQKGGATAYKNRPAVPSIAGPGAADMSDNLLAWHPSASLFAPWIQARQGSDDCRRTILNSYPKTVQAKMRTRWHPLHTSMYMWNKNSLANVLLSCLGDRTEMAHSVEARTPFLDHHLTEYVNRLPPSAKLRYTAETASDSGEVGPIWTKSSVALQSLNEKWILREAVHPYITDELYRRKKHPFLAPTRWGKDGPLYRKLKALLTRDAVEGLGFVSWTTIQDAMGIAWGEAADPKAFRLLLYCGAWVTLSQRMGVARADEADWELPAL</sequence>
<dbReference type="Pfam" id="PF00067">
    <property type="entry name" value="p450"/>
    <property type="match status" value="1"/>
</dbReference>
<dbReference type="EMBL" id="QUQM01000008">
    <property type="protein sequence ID" value="KAA8642665.1"/>
    <property type="molecule type" value="Genomic_DNA"/>
</dbReference>
<proteinExistence type="inferred from homology"/>
<dbReference type="CDD" id="cd00302">
    <property type="entry name" value="cytochrome_P450"/>
    <property type="match status" value="1"/>
</dbReference>
<dbReference type="GO" id="GO:0004066">
    <property type="term" value="F:asparagine synthase (glutamine-hydrolyzing) activity"/>
    <property type="evidence" value="ECO:0007669"/>
    <property type="project" value="InterPro"/>
</dbReference>
<evidence type="ECO:0000256" key="1">
    <source>
        <dbReference type="ARBA" id="ARBA00005752"/>
    </source>
</evidence>
<dbReference type="InterPro" id="IPR001962">
    <property type="entry name" value="Asn_synthase"/>
</dbReference>
<dbReference type="VEuPathDB" id="FungiDB:EYZ11_006511"/>
<keyword evidence="5" id="KW-0349">Heme</keyword>
<dbReference type="InterPro" id="IPR051786">
    <property type="entry name" value="ASN_synthetase/amidase"/>
</dbReference>
<dbReference type="SUPFAM" id="SSF48264">
    <property type="entry name" value="Cytochrome P450"/>
    <property type="match status" value="1"/>
</dbReference>
<dbReference type="InterPro" id="IPR029055">
    <property type="entry name" value="Ntn_hydrolases_N"/>
</dbReference>
<dbReference type="GO" id="GO:0004497">
    <property type="term" value="F:monooxygenase activity"/>
    <property type="evidence" value="ECO:0007669"/>
    <property type="project" value="InterPro"/>
</dbReference>
<accession>A0A5M9M6L2</accession>
<comment type="caution">
    <text evidence="7">The sequence shown here is derived from an EMBL/GenBank/DDBJ whole genome shotgun (WGS) entry which is preliminary data.</text>
</comment>
<dbReference type="OrthoDB" id="409189at2759"/>
<evidence type="ECO:0000256" key="3">
    <source>
        <dbReference type="ARBA" id="ARBA00022840"/>
    </source>
</evidence>
<dbReference type="InterPro" id="IPR017932">
    <property type="entry name" value="GATase_2_dom"/>
</dbReference>
<dbReference type="VEuPathDB" id="FungiDB:EYZ11_006523"/>
<evidence type="ECO:0000259" key="6">
    <source>
        <dbReference type="PROSITE" id="PS51278"/>
    </source>
</evidence>
<evidence type="ECO:0000256" key="2">
    <source>
        <dbReference type="ARBA" id="ARBA00022741"/>
    </source>
</evidence>
<dbReference type="InterPro" id="IPR002401">
    <property type="entry name" value="Cyt_P450_E_grp-I"/>
</dbReference>
<evidence type="ECO:0000256" key="5">
    <source>
        <dbReference type="PIRSR" id="PIRSR602401-1"/>
    </source>
</evidence>
<dbReference type="NCBIfam" id="TIGR01536">
    <property type="entry name" value="asn_synth_AEB"/>
    <property type="match status" value="1"/>
</dbReference>
<dbReference type="SUPFAM" id="SSF52402">
    <property type="entry name" value="Adenine nucleotide alpha hydrolases-like"/>
    <property type="match status" value="1"/>
</dbReference>
<protein>
    <recommendedName>
        <fullName evidence="6">Glutamine amidotransferase type-2 domain-containing protein</fullName>
    </recommendedName>
</protein>
<dbReference type="PANTHER" id="PTHR43284">
    <property type="entry name" value="ASPARAGINE SYNTHETASE (GLUTAMINE-HYDROLYZING)"/>
    <property type="match status" value="1"/>
</dbReference>
<dbReference type="RefSeq" id="XP_033422027.1">
    <property type="nucleotide sequence ID" value="XM_033576172.1"/>
</dbReference>
<dbReference type="PANTHER" id="PTHR43284:SF1">
    <property type="entry name" value="ASPARAGINE SYNTHETASE"/>
    <property type="match status" value="1"/>
</dbReference>
<dbReference type="InterPro" id="IPR014729">
    <property type="entry name" value="Rossmann-like_a/b/a_fold"/>
</dbReference>
<keyword evidence="2" id="KW-0547">Nucleotide-binding</keyword>
<dbReference type="GO" id="GO:0016705">
    <property type="term" value="F:oxidoreductase activity, acting on paired donors, with incorporation or reduction of molecular oxygen"/>
    <property type="evidence" value="ECO:0007669"/>
    <property type="project" value="InterPro"/>
</dbReference>
<dbReference type="GO" id="GO:0005829">
    <property type="term" value="C:cytosol"/>
    <property type="evidence" value="ECO:0007669"/>
    <property type="project" value="TreeGrafter"/>
</dbReference>
<dbReference type="InterPro" id="IPR033738">
    <property type="entry name" value="AsnB_N"/>
</dbReference>
<dbReference type="CDD" id="cd00712">
    <property type="entry name" value="AsnB"/>
    <property type="match status" value="1"/>
</dbReference>
<name>A0A5M9M6L2_9EURO</name>
<dbReference type="Gene3D" id="1.10.630.10">
    <property type="entry name" value="Cytochrome P450"/>
    <property type="match status" value="1"/>
</dbReference>
<keyword evidence="5" id="KW-0479">Metal-binding</keyword>
<dbReference type="PRINTS" id="PR00463">
    <property type="entry name" value="EP450I"/>
</dbReference>
<comment type="similarity">
    <text evidence="1">Belongs to the asparagine synthetase family.</text>
</comment>
<dbReference type="Gene3D" id="3.40.50.620">
    <property type="entry name" value="HUPs"/>
    <property type="match status" value="2"/>
</dbReference>
<dbReference type="PROSITE" id="PS51278">
    <property type="entry name" value="GATASE_TYPE_2"/>
    <property type="match status" value="1"/>
</dbReference>